<name>A0AA48HNB4_9ALTE</name>
<evidence type="ECO:0008006" key="3">
    <source>
        <dbReference type="Google" id="ProtNLM"/>
    </source>
</evidence>
<dbReference type="PANTHER" id="PTHR30105">
    <property type="entry name" value="UNCHARACTERIZED YIBQ-RELATED"/>
    <property type="match status" value="1"/>
</dbReference>
<dbReference type="AlphaFoldDB" id="A0AA48HNB4"/>
<evidence type="ECO:0000313" key="1">
    <source>
        <dbReference type="EMBL" id="BDX08379.1"/>
    </source>
</evidence>
<dbReference type="Proteomes" id="UP001333710">
    <property type="component" value="Chromosome"/>
</dbReference>
<organism evidence="1 2">
    <name type="scientific">Planctobacterium marinum</name>
    <dbReference type="NCBI Taxonomy" id="1631968"/>
    <lineage>
        <taxon>Bacteria</taxon>
        <taxon>Pseudomonadati</taxon>
        <taxon>Pseudomonadota</taxon>
        <taxon>Gammaproteobacteria</taxon>
        <taxon>Alteromonadales</taxon>
        <taxon>Alteromonadaceae</taxon>
        <taxon>Planctobacterium</taxon>
    </lineage>
</organism>
<gene>
    <name evidence="1" type="primary">yibQ</name>
    <name evidence="1" type="ORF">MACH26_39000</name>
</gene>
<proteinExistence type="predicted"/>
<protein>
    <recommendedName>
        <fullName evidence="3">Divergent polysaccharide deacetylase family protein</fullName>
    </recommendedName>
</protein>
<dbReference type="CDD" id="cd10936">
    <property type="entry name" value="CE4_DAC2"/>
    <property type="match status" value="1"/>
</dbReference>
<keyword evidence="2" id="KW-1185">Reference proteome</keyword>
<dbReference type="InterPro" id="IPR011330">
    <property type="entry name" value="Glyco_hydro/deAcase_b/a-brl"/>
</dbReference>
<dbReference type="InterPro" id="IPR006837">
    <property type="entry name" value="Divergent_DAC"/>
</dbReference>
<evidence type="ECO:0000313" key="2">
    <source>
        <dbReference type="Proteomes" id="UP001333710"/>
    </source>
</evidence>
<dbReference type="SUPFAM" id="SSF88713">
    <property type="entry name" value="Glycoside hydrolase/deacetylase"/>
    <property type="match status" value="1"/>
</dbReference>
<dbReference type="EMBL" id="AP027272">
    <property type="protein sequence ID" value="BDX08379.1"/>
    <property type="molecule type" value="Genomic_DNA"/>
</dbReference>
<accession>A0AA48HNB4</accession>
<dbReference type="Pfam" id="PF04748">
    <property type="entry name" value="Polysacc_deac_2"/>
    <property type="match status" value="1"/>
</dbReference>
<dbReference type="Gene3D" id="3.20.20.370">
    <property type="entry name" value="Glycoside hydrolase/deacetylase"/>
    <property type="match status" value="1"/>
</dbReference>
<reference evidence="1" key="1">
    <citation type="submission" date="2023-01" db="EMBL/GenBank/DDBJ databases">
        <title>Complete genome sequence of Planctobacterium marinum strain Dej080120_11.</title>
        <authorList>
            <person name="Ueki S."/>
            <person name="Maruyama F."/>
        </authorList>
    </citation>
    <scope>NUCLEOTIDE SEQUENCE</scope>
    <source>
        <strain evidence="1">Dej080120_11</strain>
    </source>
</reference>
<sequence length="223" mass="25323">MGNNHSDELAFELPTQVAFAILPHTPHSSKFAKVAAQEQRDVLVHMPMEALSGLSMGPGGISSDMSEVIIKQRLQEALRSVPQAIGFNNHMGSKLTQLTAPMQATMEYLNYQQLFFLDSRTTRYSKAENIAHQYGVPTMRRNVFLDHIQETQHIDYQFRRLIRKARKNGFAVGIAHPHKVTLQYLQVALNALEEQGIKLVPVRQKLPQTPNQWAWNRNGQLGR</sequence>
<dbReference type="PANTHER" id="PTHR30105:SF2">
    <property type="entry name" value="DIVERGENT POLYSACCHARIDE DEACETYLASE SUPERFAMILY"/>
    <property type="match status" value="1"/>
</dbReference>
<dbReference type="KEGG" id="pmaw:MACH26_39000"/>
<dbReference type="GO" id="GO:0005975">
    <property type="term" value="P:carbohydrate metabolic process"/>
    <property type="evidence" value="ECO:0007669"/>
    <property type="project" value="InterPro"/>
</dbReference>